<accession>A0ACD0P5Z5</accession>
<protein>
    <submittedName>
        <fullName evidence="1">Uncharacterized protein</fullName>
    </submittedName>
</protein>
<organism evidence="1 2">
    <name type="scientific">Violaceomyces palustris</name>
    <dbReference type="NCBI Taxonomy" id="1673888"/>
    <lineage>
        <taxon>Eukaryota</taxon>
        <taxon>Fungi</taxon>
        <taxon>Dikarya</taxon>
        <taxon>Basidiomycota</taxon>
        <taxon>Ustilaginomycotina</taxon>
        <taxon>Ustilaginomycetes</taxon>
        <taxon>Violaceomycetales</taxon>
        <taxon>Violaceomycetaceae</taxon>
        <taxon>Violaceomyces</taxon>
    </lineage>
</organism>
<reference evidence="1 2" key="1">
    <citation type="journal article" date="2018" name="Mol. Biol. Evol.">
        <title>Broad Genomic Sampling Reveals a Smut Pathogenic Ancestry of the Fungal Clade Ustilaginomycotina.</title>
        <authorList>
            <person name="Kijpornyongpan T."/>
            <person name="Mondo S.J."/>
            <person name="Barry K."/>
            <person name="Sandor L."/>
            <person name="Lee J."/>
            <person name="Lipzen A."/>
            <person name="Pangilinan J."/>
            <person name="LaButti K."/>
            <person name="Hainaut M."/>
            <person name="Henrissat B."/>
            <person name="Grigoriev I.V."/>
            <person name="Spatafora J.W."/>
            <person name="Aime M.C."/>
        </authorList>
    </citation>
    <scope>NUCLEOTIDE SEQUENCE [LARGE SCALE GENOMIC DNA]</scope>
    <source>
        <strain evidence="1 2">SA 807</strain>
    </source>
</reference>
<proteinExistence type="predicted"/>
<dbReference type="Proteomes" id="UP000245626">
    <property type="component" value="Unassembled WGS sequence"/>
</dbReference>
<dbReference type="EMBL" id="KZ819719">
    <property type="protein sequence ID" value="PWN53573.1"/>
    <property type="molecule type" value="Genomic_DNA"/>
</dbReference>
<evidence type="ECO:0000313" key="2">
    <source>
        <dbReference type="Proteomes" id="UP000245626"/>
    </source>
</evidence>
<sequence>MPPAAPPPQPGRVARAATRYRPGKAPVGAQDLLDSDSEEEERQDEREKHEEEEAPQSITSINFAKPRQTAGIVIQQQQGSERTRKLDLLLDQKRSTAGRKGEEEEGEESSEYETDTDEEPQKPVFRPQGARNLPKVGVTAKVEEEASSEYETDSEEESSEEEVKPMLKPLFVPNQRKTVNALEDEQKVAEIAESKAEKEAEIRRKEAHLLAADRIKRELLEKQHEESKPDLDDTDGKDPEEEFQAWRLRELERINRDREAAAERQREKEEIEKRREMPEEQKLREDMERAKKSREEKSRGKQGFMQRYYHKGAFYQDLDILKKHDYTEKTENAIDYSLLPKSMQVKNFGRASRSKYTLSILERFPSLALSLSLSLSPSLSTSQQRMPSVFLLCADQQANLYPHHSHQTMQPPGGRGHLETSRRSEVCRLGWCFLLTLQPSGERQQRRRWKIQRRGGGMLQLWRGAHEKGLPRRSQRWRQIWRWGDGNQRPAGLGSYGPSQ</sequence>
<keyword evidence="2" id="KW-1185">Reference proteome</keyword>
<gene>
    <name evidence="1" type="ORF">IE53DRAFT_145144</name>
</gene>
<evidence type="ECO:0000313" key="1">
    <source>
        <dbReference type="EMBL" id="PWN53573.1"/>
    </source>
</evidence>
<name>A0ACD0P5Z5_9BASI</name>